<name>B2WJJ3_PYRTR</name>
<gene>
    <name evidence="1" type="ORF">PTRG_10339</name>
</gene>
<organism evidence="1 2">
    <name type="scientific">Pyrenophora tritici-repentis (strain Pt-1C-BFP)</name>
    <name type="common">Wheat tan spot fungus</name>
    <name type="synonym">Drechslera tritici-repentis</name>
    <dbReference type="NCBI Taxonomy" id="426418"/>
    <lineage>
        <taxon>Eukaryota</taxon>
        <taxon>Fungi</taxon>
        <taxon>Dikarya</taxon>
        <taxon>Ascomycota</taxon>
        <taxon>Pezizomycotina</taxon>
        <taxon>Dothideomycetes</taxon>
        <taxon>Pleosporomycetidae</taxon>
        <taxon>Pleosporales</taxon>
        <taxon>Pleosporineae</taxon>
        <taxon>Pleosporaceae</taxon>
        <taxon>Pyrenophora</taxon>
    </lineage>
</organism>
<dbReference type="HOGENOM" id="CLU_2172324_0_0_1"/>
<proteinExistence type="predicted"/>
<protein>
    <submittedName>
        <fullName evidence="1">Uncharacterized protein</fullName>
    </submittedName>
</protein>
<dbReference type="AlphaFoldDB" id="B2WJJ3"/>
<accession>B2WJJ3</accession>
<dbReference type="Proteomes" id="UP000001471">
    <property type="component" value="Unassembled WGS sequence"/>
</dbReference>
<reference evidence="2" key="1">
    <citation type="journal article" date="2013" name="G3 (Bethesda)">
        <title>Comparative genomics of a plant-pathogenic fungus, Pyrenophora tritici-repentis, reveals transduplication and the impact of repeat elements on pathogenicity and population divergence.</title>
        <authorList>
            <person name="Manning V.A."/>
            <person name="Pandelova I."/>
            <person name="Dhillon B."/>
            <person name="Wilhelm L.J."/>
            <person name="Goodwin S.B."/>
            <person name="Berlin A.M."/>
            <person name="Figueroa M."/>
            <person name="Freitag M."/>
            <person name="Hane J.K."/>
            <person name="Henrissat B."/>
            <person name="Holman W.H."/>
            <person name="Kodira C.D."/>
            <person name="Martin J."/>
            <person name="Oliver R.P."/>
            <person name="Robbertse B."/>
            <person name="Schackwitz W."/>
            <person name="Schwartz D.C."/>
            <person name="Spatafora J.W."/>
            <person name="Turgeon B.G."/>
            <person name="Yandava C."/>
            <person name="Young S."/>
            <person name="Zhou S."/>
            <person name="Zeng Q."/>
            <person name="Grigoriev I.V."/>
            <person name="Ma L.-J."/>
            <person name="Ciuffetti L.M."/>
        </authorList>
    </citation>
    <scope>NUCLEOTIDE SEQUENCE [LARGE SCALE GENOMIC DNA]</scope>
    <source>
        <strain evidence="2">Pt-1C-BFP</strain>
    </source>
</reference>
<evidence type="ECO:0000313" key="1">
    <source>
        <dbReference type="EMBL" id="EDU43390.1"/>
    </source>
</evidence>
<evidence type="ECO:0000313" key="2">
    <source>
        <dbReference type="Proteomes" id="UP000001471"/>
    </source>
</evidence>
<dbReference type="EMBL" id="DS231627">
    <property type="protein sequence ID" value="EDU43390.1"/>
    <property type="molecule type" value="Genomic_DNA"/>
</dbReference>
<dbReference type="InParanoid" id="B2WJJ3"/>
<sequence>MISHCPLGVVKEKVKKKVVPCPKIKIGVSSPSSESFNVSLASLTKTTAFVDSGEDVSTYAGAGALKAGLFKWTVKVGFLVPALAGVDCCDTSWFCRWNILKLNMVGAMPT</sequence>